<evidence type="ECO:0000256" key="2">
    <source>
        <dbReference type="ARBA" id="ARBA00009819"/>
    </source>
</evidence>
<keyword evidence="4" id="KW-1003">Cell membrane</keyword>
<evidence type="ECO:0000256" key="11">
    <source>
        <dbReference type="ARBA" id="ARBA00023004"/>
    </source>
</evidence>
<feature type="transmembrane region" description="Helical" evidence="14">
    <location>
        <begin position="136"/>
        <end position="158"/>
    </location>
</feature>
<feature type="transmembrane region" description="Helical" evidence="14">
    <location>
        <begin position="256"/>
        <end position="278"/>
    </location>
</feature>
<gene>
    <name evidence="16" type="ORF">DESAM_20086</name>
</gene>
<keyword evidence="9" id="KW-0249">Electron transport</keyword>
<reference evidence="16 17" key="1">
    <citation type="submission" date="2012-10" db="EMBL/GenBank/DDBJ databases">
        <authorList>
            <person name="Genoscope - CEA"/>
        </authorList>
    </citation>
    <scope>NUCLEOTIDE SEQUENCE [LARGE SCALE GENOMIC DNA]</scope>
    <source>
        <strain evidence="17">AM13 / DSM 14728</strain>
    </source>
</reference>
<dbReference type="Gene3D" id="1.10.1130.10">
    <property type="entry name" value="Flavocytochrome C3, Chain A"/>
    <property type="match status" value="1"/>
</dbReference>
<dbReference type="HOGENOM" id="CLU_344439_0_0_7"/>
<keyword evidence="6 14" id="KW-0812">Transmembrane</keyword>
<keyword evidence="10 14" id="KW-1133">Transmembrane helix</keyword>
<dbReference type="eggNOG" id="COG2010">
    <property type="taxonomic scope" value="Bacteria"/>
</dbReference>
<evidence type="ECO:0000256" key="13">
    <source>
        <dbReference type="PROSITE-ProRule" id="PRU00433"/>
    </source>
</evidence>
<evidence type="ECO:0000256" key="5">
    <source>
        <dbReference type="ARBA" id="ARBA00022617"/>
    </source>
</evidence>
<dbReference type="GO" id="GO:0009055">
    <property type="term" value="F:electron transfer activity"/>
    <property type="evidence" value="ECO:0007669"/>
    <property type="project" value="InterPro"/>
</dbReference>
<feature type="transmembrane region" description="Helical" evidence="14">
    <location>
        <begin position="216"/>
        <end position="236"/>
    </location>
</feature>
<dbReference type="Gene3D" id="3.90.10.10">
    <property type="entry name" value="Cytochrome C3"/>
    <property type="match status" value="1"/>
</dbReference>
<dbReference type="InterPro" id="IPR051829">
    <property type="entry name" value="Multiheme_Cytochr_ET"/>
</dbReference>
<dbReference type="PROSITE" id="PS51007">
    <property type="entry name" value="CYTC"/>
    <property type="match status" value="1"/>
</dbReference>
<protein>
    <submittedName>
        <fullName evidence="16">Cytochrome bd-type quinol oxidase subunit 1-like protein</fullName>
    </submittedName>
</protein>
<dbReference type="Pfam" id="PF22113">
    <property type="entry name" value="Mtrc-MtrF_II-IV_dom"/>
    <property type="match status" value="1"/>
</dbReference>
<dbReference type="EMBL" id="FO203522">
    <property type="protein sequence ID" value="CCO22377.1"/>
    <property type="molecule type" value="Genomic_DNA"/>
</dbReference>
<keyword evidence="7 13" id="KW-0479">Metal-binding</keyword>
<dbReference type="GO" id="GO:0046872">
    <property type="term" value="F:metal ion binding"/>
    <property type="evidence" value="ECO:0007669"/>
    <property type="project" value="UniProtKB-KW"/>
</dbReference>
<sequence>MMDYPIWHLTSFGGGFWIAVIATVHVFVAQFAVGGGLFLVVAEKMAYRTGSSELLDYVKKHSKFFMLLTMVFGGGTGVALWFTMALLSPVGTLVLVREFLFAWATEWVWFIGEIIALLIYYYYWDKMKREDHIKIGWFYFIFAWLSLFTINGVITFMLTPGQWVETKNFWDAIFNSTFWPALWFRTALCAMLAGLFGFVTASLLKGDEIRCLMVRFCGFWTILGLMLVLPLGYWYLMALPPEQAMLVMYKSHRVAFFMKAFLYCAPVIMLGGLIMPVCIPRKVNFVSAIVMLLVSLMFYGSFEFVREAGRKPYVVWGEVYSTNITPAQVQKLEGKSLLQNARWVPDNLRQITDENRLEAGAWLFQMQCAPCHAINGPMNDIVSRTAKYNTAGLDAFMSGMGKMSRYMPEFMGVADERMALARYIDDLSPAQTSVLPASPEAEIMPAPFVADQKYVLMAWPFEGLRLIVEKDNKLLISEKGSIVRAQLLMRGDPPELITEDVKVVCTLKGQDRIFEFNLEDGFFQSPGIDVDPCTADGYQPLPPVEVKALDASGNILAVTTIVLPVSKRPGCNNCHGGGWDMPGQGGLSTMTADDIIKVHDRDNNTDFNDRVKGGDTIDCLACHDSEFQMDLSAAVHGFHAVYLSGRENDACTMCHPQESLRGVHLEAGMECINCHGVMENHALALLKAEKVKPAARELMALIMPYDIEMSEINPRQPWVQQPDCLTCHAQFGDPETDSVFNEWTSSRAGLFSNRKDEMDVVMCAACHSAPHALFPASDERDNLRAMQYMGDAKPIGSGGTCTVCHEDDMGDPAHHPGMGLEE</sequence>
<keyword evidence="11 13" id="KW-0408">Iron</keyword>
<evidence type="ECO:0000256" key="6">
    <source>
        <dbReference type="ARBA" id="ARBA00022692"/>
    </source>
</evidence>
<dbReference type="InterPro" id="IPR009056">
    <property type="entry name" value="Cyt_c-like_dom"/>
</dbReference>
<dbReference type="GO" id="GO:0020037">
    <property type="term" value="F:heme binding"/>
    <property type="evidence" value="ECO:0007669"/>
    <property type="project" value="InterPro"/>
</dbReference>
<evidence type="ECO:0000256" key="10">
    <source>
        <dbReference type="ARBA" id="ARBA00022989"/>
    </source>
</evidence>
<feature type="transmembrane region" description="Helical" evidence="14">
    <location>
        <begin position="16"/>
        <end position="43"/>
    </location>
</feature>
<evidence type="ECO:0000313" key="16">
    <source>
        <dbReference type="EMBL" id="CCO22377.1"/>
    </source>
</evidence>
<dbReference type="Proteomes" id="UP000010808">
    <property type="component" value="Chromosome"/>
</dbReference>
<dbReference type="InterPro" id="IPR054337">
    <property type="entry name" value="Mtrc-MtrF-like_dom_II/IV"/>
</dbReference>
<dbReference type="Gene3D" id="1.10.760.10">
    <property type="entry name" value="Cytochrome c-like domain"/>
    <property type="match status" value="1"/>
</dbReference>
<dbReference type="InterPro" id="IPR036909">
    <property type="entry name" value="Cyt_c-like_dom_sf"/>
</dbReference>
<evidence type="ECO:0000256" key="12">
    <source>
        <dbReference type="ARBA" id="ARBA00023136"/>
    </source>
</evidence>
<dbReference type="GO" id="GO:0005886">
    <property type="term" value="C:plasma membrane"/>
    <property type="evidence" value="ECO:0007669"/>
    <property type="project" value="UniProtKB-SubCell"/>
</dbReference>
<keyword evidence="5 13" id="KW-0349">Heme</keyword>
<dbReference type="InterPro" id="IPR002585">
    <property type="entry name" value="Cyt-d_ubiquinol_oxidase_su_1"/>
</dbReference>
<dbReference type="GO" id="GO:0070069">
    <property type="term" value="C:cytochrome complex"/>
    <property type="evidence" value="ECO:0007669"/>
    <property type="project" value="InterPro"/>
</dbReference>
<evidence type="ECO:0000256" key="3">
    <source>
        <dbReference type="ARBA" id="ARBA00022448"/>
    </source>
</evidence>
<dbReference type="PATRIC" id="fig|1121451.3.peg.362"/>
<feature type="transmembrane region" description="Helical" evidence="14">
    <location>
        <begin position="178"/>
        <end position="204"/>
    </location>
</feature>
<feature type="transmembrane region" description="Helical" evidence="14">
    <location>
        <begin position="107"/>
        <end position="124"/>
    </location>
</feature>
<evidence type="ECO:0000256" key="9">
    <source>
        <dbReference type="ARBA" id="ARBA00022982"/>
    </source>
</evidence>
<dbReference type="SUPFAM" id="SSF46626">
    <property type="entry name" value="Cytochrome c"/>
    <property type="match status" value="1"/>
</dbReference>
<evidence type="ECO:0000256" key="4">
    <source>
        <dbReference type="ARBA" id="ARBA00022475"/>
    </source>
</evidence>
<dbReference type="Pfam" id="PF01654">
    <property type="entry name" value="Cyt_bd_oxida_I"/>
    <property type="match status" value="1"/>
</dbReference>
<name>L0R818_9BACT</name>
<evidence type="ECO:0000259" key="15">
    <source>
        <dbReference type="PROSITE" id="PS51007"/>
    </source>
</evidence>
<dbReference type="PANTHER" id="PTHR35038">
    <property type="entry name" value="DISSIMILATORY SULFITE REDUCTASE SIRA"/>
    <property type="match status" value="1"/>
</dbReference>
<evidence type="ECO:0000256" key="14">
    <source>
        <dbReference type="SAM" id="Phobius"/>
    </source>
</evidence>
<feature type="transmembrane region" description="Helical" evidence="14">
    <location>
        <begin position="285"/>
        <end position="302"/>
    </location>
</feature>
<evidence type="ECO:0000313" key="17">
    <source>
        <dbReference type="Proteomes" id="UP000010808"/>
    </source>
</evidence>
<keyword evidence="3" id="KW-0813">Transport</keyword>
<dbReference type="InterPro" id="IPR036280">
    <property type="entry name" value="Multihaem_cyt_sf"/>
</dbReference>
<dbReference type="GO" id="GO:0019646">
    <property type="term" value="P:aerobic electron transport chain"/>
    <property type="evidence" value="ECO:0007669"/>
    <property type="project" value="InterPro"/>
</dbReference>
<comment type="subcellular location">
    <subcellularLocation>
        <location evidence="1">Cell membrane</location>
        <topology evidence="1">Multi-pass membrane protein</topology>
    </subcellularLocation>
</comment>
<dbReference type="AlphaFoldDB" id="L0R818"/>
<keyword evidence="8" id="KW-0732">Signal</keyword>
<comment type="similarity">
    <text evidence="2">Belongs to the cytochrome ubiquinol oxidase subunit 1 family.</text>
</comment>
<evidence type="ECO:0000256" key="7">
    <source>
        <dbReference type="ARBA" id="ARBA00022723"/>
    </source>
</evidence>
<dbReference type="SUPFAM" id="SSF48695">
    <property type="entry name" value="Multiheme cytochromes"/>
    <property type="match status" value="1"/>
</dbReference>
<feature type="domain" description="Cytochrome c" evidence="15">
    <location>
        <begin position="355"/>
        <end position="512"/>
    </location>
</feature>
<feature type="transmembrane region" description="Helical" evidence="14">
    <location>
        <begin position="64"/>
        <end position="87"/>
    </location>
</feature>
<keyword evidence="17" id="KW-1185">Reference proteome</keyword>
<evidence type="ECO:0000256" key="1">
    <source>
        <dbReference type="ARBA" id="ARBA00004651"/>
    </source>
</evidence>
<keyword evidence="12 14" id="KW-0472">Membrane</keyword>
<dbReference type="eggNOG" id="COG1271">
    <property type="taxonomic scope" value="Bacteria"/>
</dbReference>
<accession>L0R818</accession>
<evidence type="ECO:0000256" key="8">
    <source>
        <dbReference type="ARBA" id="ARBA00022729"/>
    </source>
</evidence>
<organism evidence="16 17">
    <name type="scientific">Maridesulfovibrio hydrothermalis AM13 = DSM 14728</name>
    <dbReference type="NCBI Taxonomy" id="1121451"/>
    <lineage>
        <taxon>Bacteria</taxon>
        <taxon>Pseudomonadati</taxon>
        <taxon>Thermodesulfobacteriota</taxon>
        <taxon>Desulfovibrionia</taxon>
        <taxon>Desulfovibrionales</taxon>
        <taxon>Desulfovibrionaceae</taxon>
        <taxon>Maridesulfovibrio</taxon>
    </lineage>
</organism>
<dbReference type="STRING" id="1121451.DESAM_20086"/>
<proteinExistence type="inferred from homology"/>
<dbReference type="KEGG" id="dhy:DESAM_20086"/>